<comment type="subcellular location">
    <subcellularLocation>
        <location evidence="1">Cell outer membrane</location>
    </subcellularLocation>
</comment>
<comment type="similarity">
    <text evidence="2">Belongs to the SusD family.</text>
</comment>
<feature type="signal peptide" evidence="6">
    <location>
        <begin position="1"/>
        <end position="22"/>
    </location>
</feature>
<name>A0A841JSK2_9SPHI</name>
<keyword evidence="4" id="KW-0472">Membrane</keyword>
<dbReference type="RefSeq" id="WP_183589497.1">
    <property type="nucleotide sequence ID" value="NZ_JACHCA010000017.1"/>
</dbReference>
<evidence type="ECO:0008006" key="11">
    <source>
        <dbReference type="Google" id="ProtNLM"/>
    </source>
</evidence>
<evidence type="ECO:0000256" key="6">
    <source>
        <dbReference type="SAM" id="SignalP"/>
    </source>
</evidence>
<feature type="domain" description="RagB/SusD" evidence="7">
    <location>
        <begin position="338"/>
        <end position="467"/>
    </location>
</feature>
<dbReference type="GO" id="GO:0009279">
    <property type="term" value="C:cell outer membrane"/>
    <property type="evidence" value="ECO:0007669"/>
    <property type="project" value="UniProtKB-SubCell"/>
</dbReference>
<evidence type="ECO:0000259" key="7">
    <source>
        <dbReference type="Pfam" id="PF07980"/>
    </source>
</evidence>
<dbReference type="Pfam" id="PF14322">
    <property type="entry name" value="SusD-like_3"/>
    <property type="match status" value="1"/>
</dbReference>
<evidence type="ECO:0000313" key="9">
    <source>
        <dbReference type="EMBL" id="MBB6130821.1"/>
    </source>
</evidence>
<evidence type="ECO:0000256" key="2">
    <source>
        <dbReference type="ARBA" id="ARBA00006275"/>
    </source>
</evidence>
<dbReference type="AlphaFoldDB" id="A0A841JSK2"/>
<proteinExistence type="inferred from homology"/>
<accession>A0A841JSK2</accession>
<evidence type="ECO:0000313" key="10">
    <source>
        <dbReference type="Proteomes" id="UP000548326"/>
    </source>
</evidence>
<feature type="chain" id="PRO_5032482552" description="RagB/SusD domain-containing protein" evidence="6">
    <location>
        <begin position="23"/>
        <end position="467"/>
    </location>
</feature>
<gene>
    <name evidence="9" type="ORF">HDF22_004966</name>
</gene>
<dbReference type="Pfam" id="PF07980">
    <property type="entry name" value="SusD_RagB"/>
    <property type="match status" value="1"/>
</dbReference>
<dbReference type="PROSITE" id="PS51257">
    <property type="entry name" value="PROKAR_LIPOPROTEIN"/>
    <property type="match status" value="1"/>
</dbReference>
<dbReference type="InterPro" id="IPR011990">
    <property type="entry name" value="TPR-like_helical_dom_sf"/>
</dbReference>
<dbReference type="SUPFAM" id="SSF48452">
    <property type="entry name" value="TPR-like"/>
    <property type="match status" value="1"/>
</dbReference>
<evidence type="ECO:0000256" key="4">
    <source>
        <dbReference type="ARBA" id="ARBA00023136"/>
    </source>
</evidence>
<evidence type="ECO:0000259" key="8">
    <source>
        <dbReference type="Pfam" id="PF14322"/>
    </source>
</evidence>
<reference evidence="9 10" key="1">
    <citation type="submission" date="2020-08" db="EMBL/GenBank/DDBJ databases">
        <title>Genomic Encyclopedia of Type Strains, Phase IV (KMG-V): Genome sequencing to study the core and pangenomes of soil and plant-associated prokaryotes.</title>
        <authorList>
            <person name="Whitman W."/>
        </authorList>
    </citation>
    <scope>NUCLEOTIDE SEQUENCE [LARGE SCALE GENOMIC DNA]</scope>
    <source>
        <strain evidence="9 10">MP601</strain>
    </source>
</reference>
<comment type="caution">
    <text evidence="9">The sequence shown here is derived from an EMBL/GenBank/DDBJ whole genome shotgun (WGS) entry which is preliminary data.</text>
</comment>
<protein>
    <recommendedName>
        <fullName evidence="11">RagB/SusD domain-containing protein</fullName>
    </recommendedName>
</protein>
<keyword evidence="5" id="KW-0998">Cell outer membrane</keyword>
<dbReference type="InterPro" id="IPR033985">
    <property type="entry name" value="SusD-like_N"/>
</dbReference>
<evidence type="ECO:0000256" key="5">
    <source>
        <dbReference type="ARBA" id="ARBA00023237"/>
    </source>
</evidence>
<sequence length="467" mass="50739">MSKHIQKTLIGCLAVATLVFSACEKTVDINAPLSQTSSASVFSSDRLAATALSGMYGSLSQTTTQTLNLTLYSSLQADDLTYGGTVILFSEMAANTYSALSTGQSTPFSEWYAVIYRANSIIEGLQKYSGTSDKVKVQYTAEAKFIRAYCYFNLVNTFGDVPLVLATDVNVTAYQPRESTANVYKQIVADLLDAKANLLTDYSGSGGNREGANKFVAAALLARVSMFTGDYATAESNASEVIASSLYSIIPPASMGAGVFVRNSTEAIWQMSAYLNTTNQYTNEGATLLPNTLTGLVNYPINTNLLQVFDNTDFRRTRWIRDVNSTVSVANKYKYANNNLAVAAGVTEYQVVLRLAEQYLIRAEARARMGTNITGALSDMNVIRNRANLASSTTTNPTALLAEIALENRREFFAEQGLRWYTLKRTNQADAVLGALKPTTWTPKAKLLPIPQTAIDANPNLTQNPGY</sequence>
<dbReference type="Proteomes" id="UP000548326">
    <property type="component" value="Unassembled WGS sequence"/>
</dbReference>
<dbReference type="EMBL" id="JACHCA010000017">
    <property type="protein sequence ID" value="MBB6130821.1"/>
    <property type="molecule type" value="Genomic_DNA"/>
</dbReference>
<organism evidence="9 10">
    <name type="scientific">Mucilaginibacter lappiensis</name>
    <dbReference type="NCBI Taxonomy" id="354630"/>
    <lineage>
        <taxon>Bacteria</taxon>
        <taxon>Pseudomonadati</taxon>
        <taxon>Bacteroidota</taxon>
        <taxon>Sphingobacteriia</taxon>
        <taxon>Sphingobacteriales</taxon>
        <taxon>Sphingobacteriaceae</taxon>
        <taxon>Mucilaginibacter</taxon>
    </lineage>
</organism>
<dbReference type="CDD" id="cd08977">
    <property type="entry name" value="SusD"/>
    <property type="match status" value="1"/>
</dbReference>
<dbReference type="Gene3D" id="1.25.40.390">
    <property type="match status" value="1"/>
</dbReference>
<dbReference type="InterPro" id="IPR012944">
    <property type="entry name" value="SusD_RagB_dom"/>
</dbReference>
<evidence type="ECO:0000256" key="3">
    <source>
        <dbReference type="ARBA" id="ARBA00022729"/>
    </source>
</evidence>
<feature type="domain" description="SusD-like N-terminal" evidence="8">
    <location>
        <begin position="94"/>
        <end position="224"/>
    </location>
</feature>
<evidence type="ECO:0000256" key="1">
    <source>
        <dbReference type="ARBA" id="ARBA00004442"/>
    </source>
</evidence>
<keyword evidence="3 6" id="KW-0732">Signal</keyword>